<evidence type="ECO:0000256" key="1">
    <source>
        <dbReference type="SAM" id="SignalP"/>
    </source>
</evidence>
<feature type="domain" description="SMP-30/Gluconolactonase/LRE-like region" evidence="2">
    <location>
        <begin position="91"/>
        <end position="251"/>
    </location>
</feature>
<dbReference type="InterPro" id="IPR011042">
    <property type="entry name" value="6-blade_b-propeller_TolB-like"/>
</dbReference>
<dbReference type="RefSeq" id="WP_269602799.1">
    <property type="nucleotide sequence ID" value="NZ_JAPWIJ010000002.1"/>
</dbReference>
<accession>A0ABT4MB59</accession>
<evidence type="ECO:0000313" key="3">
    <source>
        <dbReference type="EMBL" id="MCZ4518103.1"/>
    </source>
</evidence>
<dbReference type="Gene3D" id="2.120.10.30">
    <property type="entry name" value="TolB, C-terminal domain"/>
    <property type="match status" value="1"/>
</dbReference>
<evidence type="ECO:0000259" key="2">
    <source>
        <dbReference type="Pfam" id="PF08450"/>
    </source>
</evidence>
<dbReference type="EMBL" id="JAPWIJ010000002">
    <property type="protein sequence ID" value="MCZ4518103.1"/>
    <property type="molecule type" value="Genomic_DNA"/>
</dbReference>
<dbReference type="SUPFAM" id="SSF63829">
    <property type="entry name" value="Calcium-dependent phosphotriesterase"/>
    <property type="match status" value="1"/>
</dbReference>
<comment type="caution">
    <text evidence="3">The sequence shown here is derived from an EMBL/GenBank/DDBJ whole genome shotgun (WGS) entry which is preliminary data.</text>
</comment>
<name>A0ABT4MB59_9NOCA</name>
<organism evidence="3 4">
    <name type="scientific">Rhodococcus ruber</name>
    <dbReference type="NCBI Taxonomy" id="1830"/>
    <lineage>
        <taxon>Bacteria</taxon>
        <taxon>Bacillati</taxon>
        <taxon>Actinomycetota</taxon>
        <taxon>Actinomycetes</taxon>
        <taxon>Mycobacteriales</taxon>
        <taxon>Nocardiaceae</taxon>
        <taxon>Rhodococcus</taxon>
    </lineage>
</organism>
<feature type="chain" id="PRO_5045171278" evidence="1">
    <location>
        <begin position="31"/>
        <end position="308"/>
    </location>
</feature>
<dbReference type="Pfam" id="PF08450">
    <property type="entry name" value="SGL"/>
    <property type="match status" value="1"/>
</dbReference>
<dbReference type="Proteomes" id="UP001081071">
    <property type="component" value="Unassembled WGS sequence"/>
</dbReference>
<gene>
    <name evidence="3" type="ORF">O4220_06190</name>
</gene>
<feature type="signal peptide" evidence="1">
    <location>
        <begin position="1"/>
        <end position="30"/>
    </location>
</feature>
<sequence>MSPISCGLRPRLIAGAIVALATVSSIPAHAGIREPDVSPSLCAGWSVETVATGLDEPENLEPDGAGGFYISGDSSIVHVDTDGRVEPVLDDLPAPRGMQLHDGILYFVAGPGLSQFDTRTGEVSPVTDMAAHGLLRLPNGDFLTTDVGTDIGSPSRGLTRYHPDADAVEVNWSPVPRSEGLALSPDHSRVYTDDLFTGQVIEVPLEAPDNWSVVATVPGIFPGLDDLTMSDAGVLYAAAHVEGAVYSIDPLTGASCVIAAGMSPGWTGPSSVRIGPSSDGWALYATVFDGTLRRLTPPTGVDIEPVRP</sequence>
<keyword evidence="4" id="KW-1185">Reference proteome</keyword>
<reference evidence="3" key="1">
    <citation type="submission" date="2022-12" db="EMBL/GenBank/DDBJ databases">
        <authorList>
            <person name="Krivoruchko A.V."/>
            <person name="Elkin A."/>
        </authorList>
    </citation>
    <scope>NUCLEOTIDE SEQUENCE</scope>
    <source>
        <strain evidence="3">IEGM 1391</strain>
    </source>
</reference>
<dbReference type="InterPro" id="IPR013658">
    <property type="entry name" value="SGL"/>
</dbReference>
<keyword evidence="1" id="KW-0732">Signal</keyword>
<evidence type="ECO:0000313" key="4">
    <source>
        <dbReference type="Proteomes" id="UP001081071"/>
    </source>
</evidence>
<proteinExistence type="predicted"/>
<protein>
    <submittedName>
        <fullName evidence="3">SMP-30/gluconolactonase/LRE family protein</fullName>
    </submittedName>
</protein>